<reference evidence="3" key="1">
    <citation type="journal article" date="2014" name="Gene">
        <title>Genome-guided analysis of transformation efficiency and carbon dioxide assimilation by Moorella thermoacetica Y72.</title>
        <authorList>
            <person name="Tsukahara K."/>
            <person name="Kita A."/>
            <person name="Nakashimada Y."/>
            <person name="Hoshino T."/>
            <person name="Murakami K."/>
        </authorList>
    </citation>
    <scope>NUCLEOTIDE SEQUENCE [LARGE SCALE GENOMIC DNA]</scope>
    <source>
        <strain evidence="3">Y72</strain>
    </source>
</reference>
<protein>
    <recommendedName>
        <fullName evidence="2">Antitoxin</fullName>
    </recommendedName>
</protein>
<evidence type="ECO:0000256" key="1">
    <source>
        <dbReference type="ARBA" id="ARBA00009981"/>
    </source>
</evidence>
<dbReference type="Proteomes" id="UP000063718">
    <property type="component" value="Unassembled WGS sequence"/>
</dbReference>
<evidence type="ECO:0000256" key="2">
    <source>
        <dbReference type="RuleBase" id="RU362080"/>
    </source>
</evidence>
<comment type="function">
    <text evidence="2">Antitoxin component of a type II toxin-antitoxin (TA) system.</text>
</comment>
<proteinExistence type="inferred from homology"/>
<accession>A0A0S6UC11</accession>
<dbReference type="InterPro" id="IPR006442">
    <property type="entry name" value="Antitoxin_Phd/YefM"/>
</dbReference>
<gene>
    <name evidence="3" type="ORF">MTY_1949</name>
</gene>
<dbReference type="NCBIfam" id="TIGR01552">
    <property type="entry name" value="phd_fam"/>
    <property type="match status" value="1"/>
</dbReference>
<organism evidence="3">
    <name type="scientific">Moorella thermoacetica Y72</name>
    <dbReference type="NCBI Taxonomy" id="1325331"/>
    <lineage>
        <taxon>Bacteria</taxon>
        <taxon>Bacillati</taxon>
        <taxon>Bacillota</taxon>
        <taxon>Clostridia</taxon>
        <taxon>Neomoorellales</taxon>
        <taxon>Neomoorellaceae</taxon>
        <taxon>Neomoorella</taxon>
    </lineage>
</organism>
<dbReference type="EMBL" id="DF238840">
    <property type="protein sequence ID" value="GAF26609.1"/>
    <property type="molecule type" value="Genomic_DNA"/>
</dbReference>
<dbReference type="SUPFAM" id="SSF143120">
    <property type="entry name" value="YefM-like"/>
    <property type="match status" value="1"/>
</dbReference>
<comment type="similarity">
    <text evidence="1 2">Belongs to the phD/YefM antitoxin family.</text>
</comment>
<dbReference type="InterPro" id="IPR036165">
    <property type="entry name" value="YefM-like_sf"/>
</dbReference>
<name>A0A0S6UC11_NEOTH</name>
<evidence type="ECO:0000313" key="3">
    <source>
        <dbReference type="EMBL" id="GAF26609.1"/>
    </source>
</evidence>
<dbReference type="Gene3D" id="3.40.1620.10">
    <property type="entry name" value="YefM-like domain"/>
    <property type="match status" value="1"/>
</dbReference>
<dbReference type="AlphaFoldDB" id="A0A0S6UC11"/>
<sequence length="133" mass="15625">MSCRATMIVTGDDTMERINFINTREFKNRATQILRQVQKDQVIIITNRGKPVATLKGFNPRDLVVAEDRHDSLYQHLRQQILKESPELAARDTRQIATDFEKITAKMRKQIAYRTWEEMDRHLKGDPYDLTGY</sequence>
<dbReference type="Pfam" id="PF02604">
    <property type="entry name" value="PhdYeFM_antitox"/>
    <property type="match status" value="1"/>
</dbReference>